<keyword evidence="2" id="KW-0677">Repeat</keyword>
<dbReference type="InterPro" id="IPR007863">
    <property type="entry name" value="Peptidase_M16_C"/>
</dbReference>
<name>A0AAD4SFE0_9MAGN</name>
<evidence type="ECO:0000256" key="2">
    <source>
        <dbReference type="ARBA" id="ARBA00022737"/>
    </source>
</evidence>
<feature type="domain" description="Peptidase M16 C-terminal" evidence="3">
    <location>
        <begin position="58"/>
        <end position="111"/>
    </location>
</feature>
<dbReference type="SUPFAM" id="SSF52058">
    <property type="entry name" value="L domain-like"/>
    <property type="match status" value="1"/>
</dbReference>
<evidence type="ECO:0000313" key="4">
    <source>
        <dbReference type="EMBL" id="KAI3899576.1"/>
    </source>
</evidence>
<evidence type="ECO:0000256" key="1">
    <source>
        <dbReference type="ARBA" id="ARBA00022614"/>
    </source>
</evidence>
<dbReference type="AlphaFoldDB" id="A0AAD4SFE0"/>
<keyword evidence="5" id="KW-1185">Reference proteome</keyword>
<dbReference type="Pfam" id="PF00560">
    <property type="entry name" value="LRR_1"/>
    <property type="match status" value="2"/>
</dbReference>
<dbReference type="InterPro" id="IPR050216">
    <property type="entry name" value="LRR_domain-containing"/>
</dbReference>
<dbReference type="InterPro" id="IPR001611">
    <property type="entry name" value="Leu-rich_rpt"/>
</dbReference>
<dbReference type="PANTHER" id="PTHR48051:SF48">
    <property type="entry name" value="MULTIFUNCTIONAL ROCO FAMILY SIGNALING REGULATOR 1"/>
    <property type="match status" value="1"/>
</dbReference>
<dbReference type="PROSITE" id="PS51450">
    <property type="entry name" value="LRR"/>
    <property type="match status" value="1"/>
</dbReference>
<dbReference type="GO" id="GO:0046872">
    <property type="term" value="F:metal ion binding"/>
    <property type="evidence" value="ECO:0007669"/>
    <property type="project" value="InterPro"/>
</dbReference>
<dbReference type="Proteomes" id="UP001202328">
    <property type="component" value="Unassembled WGS sequence"/>
</dbReference>
<dbReference type="PANTHER" id="PTHR48051">
    <property type="match status" value="1"/>
</dbReference>
<accession>A0AAD4SFE0</accession>
<protein>
    <recommendedName>
        <fullName evidence="3">Peptidase M16 C-terminal domain-containing protein</fullName>
    </recommendedName>
</protein>
<reference evidence="4" key="1">
    <citation type="submission" date="2022-04" db="EMBL/GenBank/DDBJ databases">
        <title>A functionally conserved STORR gene fusion in Papaver species that diverged 16.8 million years ago.</title>
        <authorList>
            <person name="Catania T."/>
        </authorList>
    </citation>
    <scope>NUCLEOTIDE SEQUENCE</scope>
    <source>
        <strain evidence="4">S-188037</strain>
    </source>
</reference>
<proteinExistence type="predicted"/>
<dbReference type="Pfam" id="PF05193">
    <property type="entry name" value="Peptidase_M16_C"/>
    <property type="match status" value="1"/>
</dbReference>
<keyword evidence="1" id="KW-0433">Leucine-rich repeat</keyword>
<dbReference type="SMART" id="SM00369">
    <property type="entry name" value="LRR_TYP"/>
    <property type="match status" value="3"/>
</dbReference>
<comment type="caution">
    <text evidence="4">The sequence shown here is derived from an EMBL/GenBank/DDBJ whole genome shotgun (WGS) entry which is preliminary data.</text>
</comment>
<dbReference type="InterPro" id="IPR003591">
    <property type="entry name" value="Leu-rich_rpt_typical-subtyp"/>
</dbReference>
<dbReference type="SUPFAM" id="SSF63411">
    <property type="entry name" value="LuxS/MPP-like metallohydrolase"/>
    <property type="match status" value="1"/>
</dbReference>
<evidence type="ECO:0000313" key="5">
    <source>
        <dbReference type="Proteomes" id="UP001202328"/>
    </source>
</evidence>
<dbReference type="InterPro" id="IPR032675">
    <property type="entry name" value="LRR_dom_sf"/>
</dbReference>
<dbReference type="EMBL" id="JAJJMB010011752">
    <property type="protein sequence ID" value="KAI3899576.1"/>
    <property type="molecule type" value="Genomic_DNA"/>
</dbReference>
<dbReference type="Gene3D" id="3.80.10.10">
    <property type="entry name" value="Ribonuclease Inhibitor"/>
    <property type="match status" value="2"/>
</dbReference>
<dbReference type="InterPro" id="IPR011249">
    <property type="entry name" value="Metalloenz_LuxS/M16"/>
</dbReference>
<evidence type="ECO:0000259" key="3">
    <source>
        <dbReference type="Pfam" id="PF05193"/>
    </source>
</evidence>
<sequence length="293" mass="32308">MQHSVWLEDAFDRAKQLYLSCYRSIPKSLERSTAHKLMLAMLNGDERFVEPTPQSLLKLTLQTVKDAVMSQFFGDNMEVSIVGDFTENDIESCILDYLGTVGATKKGWASNNSLTSLPGDLSNCLKLVKLHVEGNKLTILCENNQMSWTTLAELNASKNLLISIPENIGILSRLIRLDLHQNRITSIPSSIDGCSSLTEFSMGSRIYIYSSLSSVVLPQLCIVIDARTNMLSSIPEEIGALTQLGTLDLHSNQLKEFLVEACKLQVSVLDLSNNSLSGLPPEIGKGSSWLQLL</sequence>
<organism evidence="4 5">
    <name type="scientific">Papaver atlanticum</name>
    <dbReference type="NCBI Taxonomy" id="357466"/>
    <lineage>
        <taxon>Eukaryota</taxon>
        <taxon>Viridiplantae</taxon>
        <taxon>Streptophyta</taxon>
        <taxon>Embryophyta</taxon>
        <taxon>Tracheophyta</taxon>
        <taxon>Spermatophyta</taxon>
        <taxon>Magnoliopsida</taxon>
        <taxon>Ranunculales</taxon>
        <taxon>Papaveraceae</taxon>
        <taxon>Papaveroideae</taxon>
        <taxon>Papaver</taxon>
    </lineage>
</organism>
<dbReference type="GO" id="GO:0005737">
    <property type="term" value="C:cytoplasm"/>
    <property type="evidence" value="ECO:0007669"/>
    <property type="project" value="TreeGrafter"/>
</dbReference>
<dbReference type="Gene3D" id="3.30.830.10">
    <property type="entry name" value="Metalloenzyme, LuxS/M16 peptidase-like"/>
    <property type="match status" value="1"/>
</dbReference>
<gene>
    <name evidence="4" type="ORF">MKW98_008364</name>
</gene>